<dbReference type="Proteomes" id="UP000266743">
    <property type="component" value="Chromosome 11"/>
</dbReference>
<dbReference type="AlphaFoldDB" id="A0A3L6KUC6"/>
<evidence type="ECO:0000256" key="1">
    <source>
        <dbReference type="SAM" id="MobiDB-lite"/>
    </source>
</evidence>
<sequence>MDVDSDRRDEWAKLLESGDAVSLITVFRETSSCSVSCENTLLSISEFLESCLFQSALKVDMHSLFSATESPTEVTMEKTEEDTLDSREVLTELLSIGSIKKGRALVAYLRVTRATLRQLFLDTMRRRRRSCGSISEQLRMTRTVLGAWFPEVEKNVCYCAASLTLRDATPELVRTTNTLDGQKEGKDIANSDESTEEDDHSECCVSDYRFEALEALSYLVLDIVYLVGDTRKTVPLLLLLRATVEAAQPYTENSTFLHRSVGNLKDWSFKVCPATGSKSRDVPITSGAEGVAAPVDLADVKAIREAITLALLQLIPDGELVTFLSEHVGDMFHGDLMESLSYDDSERGLDPRSNRLVATVHDLKRERESIYILSDEDDEGEPTFNGEGVAPVNSYVSLQRVGAMFLLCDLMATGDSCSCLLFSNSPQTLLFLAGPMILEAMKNSSLTVVMTGLTFLSIILTFVTPYSMRISGEDTAAPPSVADTANKDEMGGSLKFSTRKFGLVFELLKSLISLSTTCPSEGPRVMARAVFTLMIQRCSFDLRLRTYSSFLVLTPFASVCSLVLHALRNEWSSDDWRADQSSGTNFLRDKLPYFLLQAQQSWLRRLQVSEASFVDPMVQSVNFVRCVIAEDFRQSSNYALFRHSGSEGKIRIPEAATSVERCSSWEQYLSYFFKNVASHLRKLAADTSDDSTPRMGVVQLCSLSPLDRFSLNIALDGVEERVEVFVPERSGG</sequence>
<organism evidence="2">
    <name type="scientific">Trypanosoma brucei equiperdum</name>
    <dbReference type="NCBI Taxonomy" id="630700"/>
    <lineage>
        <taxon>Eukaryota</taxon>
        <taxon>Discoba</taxon>
        <taxon>Euglenozoa</taxon>
        <taxon>Kinetoplastea</taxon>
        <taxon>Metakinetoplastina</taxon>
        <taxon>Trypanosomatida</taxon>
        <taxon>Trypanosomatidae</taxon>
        <taxon>Trypanosoma</taxon>
    </lineage>
</organism>
<protein>
    <submittedName>
        <fullName evidence="2">Uncharacterized protein</fullName>
    </submittedName>
</protein>
<proteinExistence type="predicted"/>
<comment type="caution">
    <text evidence="2">The sequence shown here is derived from an EMBL/GenBank/DDBJ whole genome shotgun (WGS) entry which is preliminary data.</text>
</comment>
<feature type="region of interest" description="Disordered" evidence="1">
    <location>
        <begin position="176"/>
        <end position="200"/>
    </location>
</feature>
<gene>
    <name evidence="2" type="ORF">DPX39_110005900</name>
</gene>
<name>A0A3L6KUC6_9TRYP</name>
<evidence type="ECO:0000313" key="2">
    <source>
        <dbReference type="EMBL" id="RHW68014.1"/>
    </source>
</evidence>
<dbReference type="EMBL" id="QSBY01000011">
    <property type="protein sequence ID" value="RHW68014.1"/>
    <property type="molecule type" value="Genomic_DNA"/>
</dbReference>
<accession>A0A3L6KUC6</accession>
<reference evidence="2" key="1">
    <citation type="submission" date="2018-09" db="EMBL/GenBank/DDBJ databases">
        <title>whole genome sequence of T. equiperdum IVM-t1 strain.</title>
        <authorList>
            <person name="Suganuma K."/>
        </authorList>
    </citation>
    <scope>NUCLEOTIDE SEQUENCE [LARGE SCALE GENOMIC DNA]</scope>
    <source>
        <strain evidence="2">IVM-t1</strain>
    </source>
</reference>